<feature type="compositionally biased region" description="Basic and acidic residues" evidence="1">
    <location>
        <begin position="694"/>
        <end position="762"/>
    </location>
</feature>
<feature type="compositionally biased region" description="Basic and acidic residues" evidence="1">
    <location>
        <begin position="517"/>
        <end position="541"/>
    </location>
</feature>
<dbReference type="PANTHER" id="PTHR42081:SF2">
    <property type="entry name" value="NIPPED-B-LIKE PROTEIN B"/>
    <property type="match status" value="1"/>
</dbReference>
<feature type="compositionally biased region" description="Basic and acidic residues" evidence="1">
    <location>
        <begin position="619"/>
        <end position="628"/>
    </location>
</feature>
<sequence>MSATHVDDVDAFSRTLYRRARTAGPAFSDIASVVRSLHTVLKHLKVEIEDPASLLGSGSSSVYARQLTPLVEDCDFALQQLEVVLDKSGTETGTGESEALGGKAMPGEKGWVLETGERDRLELIRAKLATQKLNIDMFLDTVQLRNTTRRREVATADTSHVDMDSIKDKVDAIATRICHFKDSDSADDDEELWQKFRDELIREGFSKDILRQNQDVLRAYIRQLDEQALSHDGNMPSVRGFLENYNPADDPGLQLAPYEEYPAPSELSANAMYHSPRPEYTHKAAADDTQSLDRYKPAALREQQSALSYEYYSSDNEDMDPANAMAVMSTRDLMAIDRRSNDLAIAHANRGLPAPNEPYLSGMDHHPVGSPPSTRYVPPSATLPVLLPPPASDHGGDLVGSDCRSPPPLLHGNSVSAPLLGAEDGGLPRATRLAPDSQGNDIPLEAKWTRIKRSLVSIEVLAQRGLRFEARPTFVAVLGALSREKVEELARRSAEVREARRAHQTNDGAMNGAAKPRRAEDRYYPDKYRNWDIETPKDPNHHGYTINPSGRRKNSHASEMSELYDTSDEDSESDYGYTDEEDHYPPPPRHKPQPYHHNQEDLRARGDSVVSNGSAGSDQTKEDDDKGTKSYPFIVSAPREESKKTSNGEGASPAATVQPKPILKNKGEPTHVRFDTEPQVLDDSMSSPSRSLPRRSDRTHGSGREKSYHSDRYLDRERDRERDRDRDRDRDRARDREHGSDRYDQRHRDRDEYHRDEHESRSSHRRRERGESLSSSAPSSYSRKKDSSSRRRTRNGALSAAGIGGAAASLLAVLTEAAAAL</sequence>
<evidence type="ECO:0000256" key="1">
    <source>
        <dbReference type="SAM" id="MobiDB-lite"/>
    </source>
</evidence>
<dbReference type="PANTHER" id="PTHR42081">
    <property type="entry name" value="ZINC FINGER PROTEIN DHHC DOMAIN CONTAINING PROTEIN"/>
    <property type="match status" value="1"/>
</dbReference>
<feature type="compositionally biased region" description="Low complexity" evidence="1">
    <location>
        <begin position="681"/>
        <end position="691"/>
    </location>
</feature>
<comment type="caution">
    <text evidence="3">The sequence shown here is derived from an EMBL/GenBank/DDBJ whole genome shotgun (WGS) entry which is preliminary data.</text>
</comment>
<feature type="region of interest" description="Disordered" evidence="1">
    <location>
        <begin position="496"/>
        <end position="802"/>
    </location>
</feature>
<dbReference type="EMBL" id="JAGTJQ010000001">
    <property type="protein sequence ID" value="KAH7041535.1"/>
    <property type="molecule type" value="Genomic_DNA"/>
</dbReference>
<dbReference type="InterPro" id="IPR058348">
    <property type="entry name" value="DUF8035"/>
</dbReference>
<name>A0A9P9BXE9_9PEZI</name>
<feature type="compositionally biased region" description="Basic and acidic residues" evidence="1">
    <location>
        <begin position="597"/>
        <end position="606"/>
    </location>
</feature>
<feature type="compositionally biased region" description="Polar residues" evidence="1">
    <location>
        <begin position="609"/>
        <end position="618"/>
    </location>
</feature>
<feature type="compositionally biased region" description="Acidic residues" evidence="1">
    <location>
        <begin position="565"/>
        <end position="582"/>
    </location>
</feature>
<proteinExistence type="predicted"/>
<feature type="domain" description="DUF8035" evidence="2">
    <location>
        <begin position="446"/>
        <end position="499"/>
    </location>
</feature>
<reference evidence="3" key="1">
    <citation type="journal article" date="2021" name="Nat. Commun.">
        <title>Genetic determinants of endophytism in the Arabidopsis root mycobiome.</title>
        <authorList>
            <person name="Mesny F."/>
            <person name="Miyauchi S."/>
            <person name="Thiergart T."/>
            <person name="Pickel B."/>
            <person name="Atanasova L."/>
            <person name="Karlsson M."/>
            <person name="Huettel B."/>
            <person name="Barry K.W."/>
            <person name="Haridas S."/>
            <person name="Chen C."/>
            <person name="Bauer D."/>
            <person name="Andreopoulos W."/>
            <person name="Pangilinan J."/>
            <person name="LaButti K."/>
            <person name="Riley R."/>
            <person name="Lipzen A."/>
            <person name="Clum A."/>
            <person name="Drula E."/>
            <person name="Henrissat B."/>
            <person name="Kohler A."/>
            <person name="Grigoriev I.V."/>
            <person name="Martin F.M."/>
            <person name="Hacquard S."/>
        </authorList>
    </citation>
    <scope>NUCLEOTIDE SEQUENCE</scope>
    <source>
        <strain evidence="3">MPI-CAGE-CH-0230</strain>
    </source>
</reference>
<dbReference type="OrthoDB" id="5226662at2759"/>
<evidence type="ECO:0000313" key="3">
    <source>
        <dbReference type="EMBL" id="KAH7041535.1"/>
    </source>
</evidence>
<feature type="compositionally biased region" description="Low complexity" evidence="1">
    <location>
        <begin position="772"/>
        <end position="781"/>
    </location>
</feature>
<dbReference type="AlphaFoldDB" id="A0A9P9BXE9"/>
<keyword evidence="4" id="KW-1185">Reference proteome</keyword>
<feature type="region of interest" description="Disordered" evidence="1">
    <location>
        <begin position="89"/>
        <end position="108"/>
    </location>
</feature>
<protein>
    <recommendedName>
        <fullName evidence="2">DUF8035 domain-containing protein</fullName>
    </recommendedName>
</protein>
<gene>
    <name evidence="3" type="ORF">B0I36DRAFT_371698</name>
</gene>
<accession>A0A9P9BXE9</accession>
<feature type="compositionally biased region" description="Basic and acidic residues" evidence="1">
    <location>
        <begin position="665"/>
        <end position="676"/>
    </location>
</feature>
<evidence type="ECO:0000313" key="4">
    <source>
        <dbReference type="Proteomes" id="UP000756346"/>
    </source>
</evidence>
<dbReference type="Proteomes" id="UP000756346">
    <property type="component" value="Unassembled WGS sequence"/>
</dbReference>
<dbReference type="RefSeq" id="XP_046019590.1">
    <property type="nucleotide sequence ID" value="XM_046160036.1"/>
</dbReference>
<dbReference type="Pfam" id="PF26118">
    <property type="entry name" value="DUF8035"/>
    <property type="match status" value="1"/>
</dbReference>
<organism evidence="3 4">
    <name type="scientific">Microdochium trichocladiopsis</name>
    <dbReference type="NCBI Taxonomy" id="1682393"/>
    <lineage>
        <taxon>Eukaryota</taxon>
        <taxon>Fungi</taxon>
        <taxon>Dikarya</taxon>
        <taxon>Ascomycota</taxon>
        <taxon>Pezizomycotina</taxon>
        <taxon>Sordariomycetes</taxon>
        <taxon>Xylariomycetidae</taxon>
        <taxon>Xylariales</taxon>
        <taxon>Microdochiaceae</taxon>
        <taxon>Microdochium</taxon>
    </lineage>
</organism>
<evidence type="ECO:0000259" key="2">
    <source>
        <dbReference type="Pfam" id="PF26118"/>
    </source>
</evidence>
<dbReference type="GeneID" id="70189582"/>